<dbReference type="RefSeq" id="WP_121835880.1">
    <property type="nucleotide sequence ID" value="NZ_CP163513.1"/>
</dbReference>
<dbReference type="AlphaFoldDB" id="A0A3L9DRN0"/>
<organism evidence="1 2">
    <name type="scientific">Streptococcus hillyeri</name>
    <dbReference type="NCBI Taxonomy" id="2282420"/>
    <lineage>
        <taxon>Bacteria</taxon>
        <taxon>Bacillati</taxon>
        <taxon>Bacillota</taxon>
        <taxon>Bacilli</taxon>
        <taxon>Lactobacillales</taxon>
        <taxon>Streptococcaceae</taxon>
        <taxon>Streptococcus</taxon>
    </lineage>
</organism>
<evidence type="ECO:0008006" key="3">
    <source>
        <dbReference type="Google" id="ProtNLM"/>
    </source>
</evidence>
<comment type="caution">
    <text evidence="1">The sequence shown here is derived from an EMBL/GenBank/DDBJ whole genome shotgun (WGS) entry which is preliminary data.</text>
</comment>
<accession>A0A3L9DRN0</accession>
<protein>
    <recommendedName>
        <fullName evidence="3">DUF4435 domain-containing protein</fullName>
    </recommendedName>
</protein>
<evidence type="ECO:0000313" key="2">
    <source>
        <dbReference type="Proteomes" id="UP000279194"/>
    </source>
</evidence>
<evidence type="ECO:0000313" key="1">
    <source>
        <dbReference type="EMBL" id="RLY02663.1"/>
    </source>
</evidence>
<name>A0A3L9DRN0_9STRE</name>
<dbReference type="EMBL" id="RCVM01000013">
    <property type="protein sequence ID" value="RLY02663.1"/>
    <property type="molecule type" value="Genomic_DNA"/>
</dbReference>
<sequence length="227" mass="26929">MLDIESDESLETYDEFLEEVSSKPFCFVEGNNKFFYQQIKELYPYVVDNGGNCIDIIEKVEHDKDKVGIIDNDYRDKTKHFDNIVKIDYYSIENIALQKVPEFTCLKNELKKNQLEELKIHDIKVNFFPQEIENANFELLLGRKYTEDTRINYVQGTITSVDSLIKYKNLKVAVEGTSRYLKMKFQKNIQYINDLHNYINDKSLKEILSKDEYNRFLVIDKSVRKQV</sequence>
<proteinExistence type="predicted"/>
<keyword evidence="2" id="KW-1185">Reference proteome</keyword>
<reference evidence="1 2" key="1">
    <citation type="submission" date="2018-10" db="EMBL/GenBank/DDBJ databases">
        <title>Streptococcus hillyeri sp. nov., isolated from equine tracheal sample.</title>
        <authorList>
            <person name="Macfadyen A.C."/>
            <person name="Waller A."/>
            <person name="Paterson G.K."/>
        </authorList>
    </citation>
    <scope>NUCLEOTIDE SEQUENCE [LARGE SCALE GENOMIC DNA]</scope>
    <source>
        <strain evidence="1 2">28462</strain>
    </source>
</reference>
<dbReference type="OrthoDB" id="9947958at2"/>
<gene>
    <name evidence="1" type="ORF">EAF07_07085</name>
</gene>
<dbReference type="Proteomes" id="UP000279194">
    <property type="component" value="Unassembled WGS sequence"/>
</dbReference>